<evidence type="ECO:0000313" key="2">
    <source>
        <dbReference type="Proteomes" id="UP001529510"/>
    </source>
</evidence>
<gene>
    <name evidence="1" type="ORF">M9458_047114</name>
</gene>
<dbReference type="EMBL" id="JAMKFB020000023">
    <property type="protein sequence ID" value="KAL0159038.1"/>
    <property type="molecule type" value="Genomic_DNA"/>
</dbReference>
<proteinExistence type="predicted"/>
<keyword evidence="2" id="KW-1185">Reference proteome</keyword>
<organism evidence="1 2">
    <name type="scientific">Cirrhinus mrigala</name>
    <name type="common">Mrigala</name>
    <dbReference type="NCBI Taxonomy" id="683832"/>
    <lineage>
        <taxon>Eukaryota</taxon>
        <taxon>Metazoa</taxon>
        <taxon>Chordata</taxon>
        <taxon>Craniata</taxon>
        <taxon>Vertebrata</taxon>
        <taxon>Euteleostomi</taxon>
        <taxon>Actinopterygii</taxon>
        <taxon>Neopterygii</taxon>
        <taxon>Teleostei</taxon>
        <taxon>Ostariophysi</taxon>
        <taxon>Cypriniformes</taxon>
        <taxon>Cyprinidae</taxon>
        <taxon>Labeoninae</taxon>
        <taxon>Labeonini</taxon>
        <taxon>Cirrhinus</taxon>
    </lineage>
</organism>
<feature type="non-terminal residue" evidence="1">
    <location>
        <position position="61"/>
    </location>
</feature>
<reference evidence="1 2" key="1">
    <citation type="submission" date="2024-05" db="EMBL/GenBank/DDBJ databases">
        <title>Genome sequencing and assembly of Indian major carp, Cirrhinus mrigala (Hamilton, 1822).</title>
        <authorList>
            <person name="Mohindra V."/>
            <person name="Chowdhury L.M."/>
            <person name="Lal K."/>
            <person name="Jena J.K."/>
        </authorList>
    </citation>
    <scope>NUCLEOTIDE SEQUENCE [LARGE SCALE GENOMIC DNA]</scope>
    <source>
        <strain evidence="1">CM1030</strain>
        <tissue evidence="1">Blood</tissue>
    </source>
</reference>
<dbReference type="AlphaFoldDB" id="A0ABD0NAD9"/>
<comment type="caution">
    <text evidence="1">The sequence shown here is derived from an EMBL/GenBank/DDBJ whole genome shotgun (WGS) entry which is preliminary data.</text>
</comment>
<protein>
    <submittedName>
        <fullName evidence="1">Uncharacterized protein</fullName>
    </submittedName>
</protein>
<sequence>MDQLHGARRSVTNGLGMKESVFESSCMSPVIRGVPCQHRSSDDSKTSRTIRVFLPNQQRTV</sequence>
<accession>A0ABD0NAD9</accession>
<evidence type="ECO:0000313" key="1">
    <source>
        <dbReference type="EMBL" id="KAL0159038.1"/>
    </source>
</evidence>
<name>A0ABD0NAD9_CIRMR</name>
<dbReference type="Proteomes" id="UP001529510">
    <property type="component" value="Unassembled WGS sequence"/>
</dbReference>